<dbReference type="PANTHER" id="PTHR45992">
    <property type="entry name" value="EUKARYOTIC ELONGATION FACTOR 2 KINASE-RELATED"/>
    <property type="match status" value="1"/>
</dbReference>
<dbReference type="Gene3D" id="1.25.40.10">
    <property type="entry name" value="Tetratricopeptide repeat domain"/>
    <property type="match status" value="1"/>
</dbReference>
<evidence type="ECO:0000256" key="9">
    <source>
        <dbReference type="ARBA" id="ARBA00061584"/>
    </source>
</evidence>
<dbReference type="SUPFAM" id="SSF81901">
    <property type="entry name" value="HCP-like"/>
    <property type="match status" value="1"/>
</dbReference>
<evidence type="ECO:0000256" key="10">
    <source>
        <dbReference type="ARBA" id="ARBA00066872"/>
    </source>
</evidence>
<keyword evidence="3 12" id="KW-0808">Transferase</keyword>
<evidence type="ECO:0000256" key="3">
    <source>
        <dbReference type="ARBA" id="ARBA00022679"/>
    </source>
</evidence>
<evidence type="ECO:0000256" key="12">
    <source>
        <dbReference type="PIRNR" id="PIRNR038139"/>
    </source>
</evidence>
<evidence type="ECO:0000256" key="1">
    <source>
        <dbReference type="ARBA" id="ARBA00022527"/>
    </source>
</evidence>
<evidence type="ECO:0000256" key="2">
    <source>
        <dbReference type="ARBA" id="ARBA00022553"/>
    </source>
</evidence>
<comment type="activity regulation">
    <text evidence="12">Undergoes calcium/calmodulin-dependent intramolecular autophosphorylation, and this results in it becoming partially calcium/calmodulin-independent.</text>
</comment>
<dbReference type="GO" id="GO:0031037">
    <property type="term" value="P:myosin II filament disassembly"/>
    <property type="evidence" value="ECO:0007669"/>
    <property type="project" value="TreeGrafter"/>
</dbReference>
<evidence type="ECO:0000256" key="5">
    <source>
        <dbReference type="ARBA" id="ARBA00022777"/>
    </source>
</evidence>
<dbReference type="STRING" id="6248.A0A0K0EF31"/>
<dbReference type="PANTHER" id="PTHR45992:SF2">
    <property type="entry name" value="EUKARYOTIC ELONGATION FACTOR 2 KINASE"/>
    <property type="match status" value="1"/>
</dbReference>
<dbReference type="GO" id="GO:0004686">
    <property type="term" value="F:elongation factor-2 kinase activity"/>
    <property type="evidence" value="ECO:0007669"/>
    <property type="project" value="UniProtKB-UniRule"/>
</dbReference>
<dbReference type="FunFam" id="3.20.200.10:FF:000002">
    <property type="entry name" value="Eukaryotic elongation factor 2 kinase"/>
    <property type="match status" value="1"/>
</dbReference>
<keyword evidence="5 12" id="KW-0418">Kinase</keyword>
<keyword evidence="8 12" id="KW-0112">Calmodulin-binding</keyword>
<evidence type="ECO:0000256" key="4">
    <source>
        <dbReference type="ARBA" id="ARBA00022741"/>
    </source>
</evidence>
<name>A0A0K0EF31_STRER</name>
<keyword evidence="1 12" id="KW-0723">Serine/threonine-protein kinase</keyword>
<dbReference type="AlphaFoldDB" id="A0A0K0EF31"/>
<organism evidence="15">
    <name type="scientific">Strongyloides stercoralis</name>
    <name type="common">Threadworm</name>
    <dbReference type="NCBI Taxonomy" id="6248"/>
    <lineage>
        <taxon>Eukaryota</taxon>
        <taxon>Metazoa</taxon>
        <taxon>Ecdysozoa</taxon>
        <taxon>Nematoda</taxon>
        <taxon>Chromadorea</taxon>
        <taxon>Rhabditida</taxon>
        <taxon>Tylenchina</taxon>
        <taxon>Panagrolaimomorpha</taxon>
        <taxon>Strongyloidoidea</taxon>
        <taxon>Strongyloididae</taxon>
        <taxon>Strongyloides</taxon>
    </lineage>
</organism>
<reference evidence="15" key="1">
    <citation type="submission" date="2015-08" db="UniProtKB">
        <authorList>
            <consortium name="WormBaseParasite"/>
        </authorList>
    </citation>
    <scope>IDENTIFICATION</scope>
</reference>
<dbReference type="Proteomes" id="UP000035681">
    <property type="component" value="Unplaced"/>
</dbReference>
<dbReference type="PIRSF" id="PIRSF038139">
    <property type="entry name" value="Elongation_factor_2_kinase"/>
    <property type="match status" value="1"/>
</dbReference>
<dbReference type="WBParaSite" id="TCONS_00013238.p1">
    <property type="protein sequence ID" value="TCONS_00013238.p1"/>
    <property type="gene ID" value="XLOC_009050"/>
</dbReference>
<evidence type="ECO:0000256" key="7">
    <source>
        <dbReference type="ARBA" id="ARBA00022840"/>
    </source>
</evidence>
<comment type="subunit">
    <text evidence="12">Monomer or homodimer.</text>
</comment>
<dbReference type="Gene3D" id="3.30.200.20">
    <property type="entry name" value="Phosphorylase Kinase, domain 1"/>
    <property type="match status" value="2"/>
</dbReference>
<evidence type="ECO:0000259" key="13">
    <source>
        <dbReference type="PROSITE" id="PS51158"/>
    </source>
</evidence>
<evidence type="ECO:0000256" key="6">
    <source>
        <dbReference type="ARBA" id="ARBA00022837"/>
    </source>
</evidence>
<dbReference type="InterPro" id="IPR011009">
    <property type="entry name" value="Kinase-like_dom_sf"/>
</dbReference>
<dbReference type="PROSITE" id="PS51158">
    <property type="entry name" value="ALPHA_KINASE"/>
    <property type="match status" value="1"/>
</dbReference>
<dbReference type="GO" id="GO:0005524">
    <property type="term" value="F:ATP binding"/>
    <property type="evidence" value="ECO:0007669"/>
    <property type="project" value="UniProtKB-UniRule"/>
</dbReference>
<dbReference type="InterPro" id="IPR011990">
    <property type="entry name" value="TPR-like_helical_dom_sf"/>
</dbReference>
<evidence type="ECO:0000256" key="11">
    <source>
        <dbReference type="ARBA" id="ARBA00067847"/>
    </source>
</evidence>
<comment type="catalytic activity">
    <reaction evidence="12">
        <text>[translation elongation factor 2] + ATP = [translation elongation factor 2]-phosphate + ADP + H(+)</text>
        <dbReference type="Rhea" id="RHEA:21436"/>
        <dbReference type="Rhea" id="RHEA-COMP:11268"/>
        <dbReference type="Rhea" id="RHEA-COMP:11269"/>
        <dbReference type="ChEBI" id="CHEBI:15378"/>
        <dbReference type="ChEBI" id="CHEBI:30616"/>
        <dbReference type="ChEBI" id="CHEBI:43176"/>
        <dbReference type="ChEBI" id="CHEBI:68546"/>
        <dbReference type="ChEBI" id="CHEBI:456216"/>
        <dbReference type="EC" id="2.7.11.20"/>
    </reaction>
</comment>
<dbReference type="InterPro" id="IPR017400">
    <property type="entry name" value="eEF-2K"/>
</dbReference>
<evidence type="ECO:0000256" key="8">
    <source>
        <dbReference type="ARBA" id="ARBA00022860"/>
    </source>
</evidence>
<dbReference type="SMART" id="SM00811">
    <property type="entry name" value="Alpha_kinase"/>
    <property type="match status" value="1"/>
</dbReference>
<feature type="domain" description="Alpha-type protein kinase" evidence="13">
    <location>
        <begin position="82"/>
        <end position="291"/>
    </location>
</feature>
<dbReference type="InterPro" id="IPR004166">
    <property type="entry name" value="a-kinase_dom"/>
</dbReference>
<comment type="similarity">
    <text evidence="9 12">Belongs to the protein kinase superfamily. Alpha-type protein kinase family.</text>
</comment>
<dbReference type="GO" id="GO:1903013">
    <property type="term" value="P:response to differentiation-inducing factor 1"/>
    <property type="evidence" value="ECO:0007669"/>
    <property type="project" value="TreeGrafter"/>
</dbReference>
<dbReference type="InterPro" id="IPR047588">
    <property type="entry name" value="eEF2K_a_kinase_dom"/>
</dbReference>
<keyword evidence="14" id="KW-1185">Reference proteome</keyword>
<dbReference type="GO" id="GO:0005509">
    <property type="term" value="F:calcium ion binding"/>
    <property type="evidence" value="ECO:0007669"/>
    <property type="project" value="UniProtKB-UniRule"/>
</dbReference>
<evidence type="ECO:0000313" key="15">
    <source>
        <dbReference type="WBParaSite" id="SSTP_0000809600.1"/>
    </source>
</evidence>
<dbReference type="CDD" id="cd16967">
    <property type="entry name" value="Alpha_kinase_eEF2K"/>
    <property type="match status" value="1"/>
</dbReference>
<keyword evidence="4 12" id="KW-0547">Nucleotide-binding</keyword>
<dbReference type="Pfam" id="PF02816">
    <property type="entry name" value="Alpha_kinase"/>
    <property type="match status" value="1"/>
</dbReference>
<dbReference type="GO" id="GO:0005516">
    <property type="term" value="F:calmodulin binding"/>
    <property type="evidence" value="ECO:0007669"/>
    <property type="project" value="UniProtKB-UniRule"/>
</dbReference>
<keyword evidence="6 12" id="KW-0106">Calcium</keyword>
<dbReference type="WBParaSite" id="SSTP_0000809600.1">
    <property type="protein sequence ID" value="SSTP_0000809600.1"/>
    <property type="gene ID" value="SSTP_0000809600"/>
</dbReference>
<protein>
    <recommendedName>
        <fullName evidence="11 12">Eukaryotic elongation factor 2 kinase</fullName>
        <ecNumber evidence="10 12">2.7.11.20</ecNumber>
    </recommendedName>
</protein>
<dbReference type="InterPro" id="IPR051852">
    <property type="entry name" value="Alpha-type_PK"/>
</dbReference>
<sequence length="711" mass="82234">MTVTVCDNSNNIVSESSSKKVKFSLNDYDEEVKLNINDSNEKRLKYKKLWKKMARKALDFLNDPWAKYNIHLQPTKKALRYRYNALTKTWVKDDVFVKMEDKPFANGAMRECYRLKKMSNFATDTDWKLAMNYVCKRYIQDVDRNVLFEDVRLQMDSKLWAEEFNRHNPPKKIDIIQMSILEFTEEEGSPLYHLEHFIDGKYIKHNSNSGFVSEISRMTPQAFSHFTFERSGHQLMVVDIQGVEDLYTDPQIHTVNGTDYGDGNLGTRGMALFFYSHHCNDICSLMNLTKFDHSVRESDSEFLILNNAMISCDPSTKFTITTRSSLDTCEPIVSFKEDAMESLRQRVLSVNYDKTSGSQSSNEHSRSCICDSCIEKEDFLVNQNEFYKDDDYLTDEDSVFTDNQMNRDVVNNTTDSVKRKQRQFSSNSLSLNFKSTEAERFASAIRKFSRPAGLVMPNVTEEKLNALKNSNSMYVLGQIHLDIARYYEIGKFTEFSVENRLLQEDSDELEYSFTHGVGYDTTSAIYHLDLARKCGVLEAIKTMADIGYDLPHDLLKDVDSNDIKSKVLEDGEDIIVFSFTLMELAAEMSERNAIHFVANAYETGLNLPKNKKTDWCKAMYWYEKALEYYVMDDYDNTDNDINKKDMTFVCPQYEILSKMAEMYNKGGFGLERNSNEAYNLYTEAAEHAMEAMKGKLAAKYYELAEMCGCDE</sequence>
<evidence type="ECO:0000313" key="14">
    <source>
        <dbReference type="Proteomes" id="UP000035681"/>
    </source>
</evidence>
<dbReference type="FunFam" id="3.30.200.20:FF:000336">
    <property type="entry name" value="Eukaryotic elongation factor 2 kinase"/>
    <property type="match status" value="1"/>
</dbReference>
<dbReference type="Gene3D" id="3.20.200.10">
    <property type="entry name" value="MHCK/EF2 kinase"/>
    <property type="match status" value="1"/>
</dbReference>
<keyword evidence="2" id="KW-0597">Phosphoprotein</keyword>
<keyword evidence="7 12" id="KW-0067">ATP-binding</keyword>
<proteinExistence type="inferred from homology"/>
<dbReference type="EC" id="2.7.11.20" evidence="10 12"/>
<dbReference type="SUPFAM" id="SSF56112">
    <property type="entry name" value="Protein kinase-like (PK-like)"/>
    <property type="match status" value="1"/>
</dbReference>
<accession>A0A0K0EF31</accession>